<keyword evidence="5" id="KW-1185">Reference proteome</keyword>
<name>A0A5C6CCM4_9BACT</name>
<evidence type="ECO:0000256" key="1">
    <source>
        <dbReference type="ARBA" id="ARBA00005771"/>
    </source>
</evidence>
<dbReference type="EMBL" id="SJPT01000007">
    <property type="protein sequence ID" value="TWU21221.1"/>
    <property type="molecule type" value="Genomic_DNA"/>
</dbReference>
<dbReference type="Proteomes" id="UP000316304">
    <property type="component" value="Unassembled WGS sequence"/>
</dbReference>
<gene>
    <name evidence="4" type="ORF">Pla52o_42550</name>
</gene>
<dbReference type="InterPro" id="IPR000863">
    <property type="entry name" value="Sulfotransferase_dom"/>
</dbReference>
<dbReference type="AlphaFoldDB" id="A0A5C6CCM4"/>
<dbReference type="InterPro" id="IPR027417">
    <property type="entry name" value="P-loop_NTPase"/>
</dbReference>
<protein>
    <submittedName>
        <fullName evidence="4">Sulfotransferase domain protein</fullName>
    </submittedName>
</protein>
<comment type="similarity">
    <text evidence="1">Belongs to the sulfotransferase 1 family.</text>
</comment>
<dbReference type="RefSeq" id="WP_146596312.1">
    <property type="nucleotide sequence ID" value="NZ_SJPT01000007.1"/>
</dbReference>
<sequence length="285" mass="33346">MINHIKRQVSKKVRQLIREERESAKRVREVIHFPAYPKTGGTWLKLMLNSFFLRFYELGDANLSVELQSVQLLNQYLPKLNWTHEDSYIITESGNLNKSLTSVFDDRPPTTDHGKCLLLIRDPRDVVVSYFHQVTKRTSSPLSLESIEDFVLDPTLGIDRVLAYYRRYQRYSHTYRHFKLIRYESLLTNTERELDGVLRFIGIPDPPECLIREIVDQARPEQMRKLEVSGRIEGMNSFSKSDVDALKVRKAKIGTYKEELSAEVICRVNERIAEYKDPFGYLNAQ</sequence>
<dbReference type="SUPFAM" id="SSF52540">
    <property type="entry name" value="P-loop containing nucleoside triphosphate hydrolases"/>
    <property type="match status" value="1"/>
</dbReference>
<organism evidence="4 5">
    <name type="scientific">Novipirellula galeiformis</name>
    <dbReference type="NCBI Taxonomy" id="2528004"/>
    <lineage>
        <taxon>Bacteria</taxon>
        <taxon>Pseudomonadati</taxon>
        <taxon>Planctomycetota</taxon>
        <taxon>Planctomycetia</taxon>
        <taxon>Pirellulales</taxon>
        <taxon>Pirellulaceae</taxon>
        <taxon>Novipirellula</taxon>
    </lineage>
</organism>
<evidence type="ECO:0000313" key="5">
    <source>
        <dbReference type="Proteomes" id="UP000316304"/>
    </source>
</evidence>
<evidence type="ECO:0000256" key="2">
    <source>
        <dbReference type="ARBA" id="ARBA00022679"/>
    </source>
</evidence>
<dbReference type="GO" id="GO:0008146">
    <property type="term" value="F:sulfotransferase activity"/>
    <property type="evidence" value="ECO:0007669"/>
    <property type="project" value="InterPro"/>
</dbReference>
<feature type="domain" description="Sulfotransferase" evidence="3">
    <location>
        <begin position="35"/>
        <end position="273"/>
    </location>
</feature>
<accession>A0A5C6CCM4</accession>
<dbReference type="Gene3D" id="3.40.50.300">
    <property type="entry name" value="P-loop containing nucleotide triphosphate hydrolases"/>
    <property type="match status" value="1"/>
</dbReference>
<dbReference type="Pfam" id="PF00685">
    <property type="entry name" value="Sulfotransfer_1"/>
    <property type="match status" value="1"/>
</dbReference>
<dbReference type="PANTHER" id="PTHR11783">
    <property type="entry name" value="SULFOTRANSFERASE SULT"/>
    <property type="match status" value="1"/>
</dbReference>
<dbReference type="OrthoDB" id="9804504at2"/>
<comment type="caution">
    <text evidence="4">The sequence shown here is derived from an EMBL/GenBank/DDBJ whole genome shotgun (WGS) entry which is preliminary data.</text>
</comment>
<evidence type="ECO:0000259" key="3">
    <source>
        <dbReference type="Pfam" id="PF00685"/>
    </source>
</evidence>
<reference evidence="4 5" key="1">
    <citation type="submission" date="2019-02" db="EMBL/GenBank/DDBJ databases">
        <title>Deep-cultivation of Planctomycetes and their phenomic and genomic characterization uncovers novel biology.</title>
        <authorList>
            <person name="Wiegand S."/>
            <person name="Jogler M."/>
            <person name="Boedeker C."/>
            <person name="Pinto D."/>
            <person name="Vollmers J."/>
            <person name="Rivas-Marin E."/>
            <person name="Kohn T."/>
            <person name="Peeters S.H."/>
            <person name="Heuer A."/>
            <person name="Rast P."/>
            <person name="Oberbeckmann S."/>
            <person name="Bunk B."/>
            <person name="Jeske O."/>
            <person name="Meyerdierks A."/>
            <person name="Storesund J.E."/>
            <person name="Kallscheuer N."/>
            <person name="Luecker S."/>
            <person name="Lage O.M."/>
            <person name="Pohl T."/>
            <person name="Merkel B.J."/>
            <person name="Hornburger P."/>
            <person name="Mueller R.-W."/>
            <person name="Bruemmer F."/>
            <person name="Labrenz M."/>
            <person name="Spormann A.M."/>
            <person name="Op Den Camp H."/>
            <person name="Overmann J."/>
            <person name="Amann R."/>
            <person name="Jetten M.S.M."/>
            <person name="Mascher T."/>
            <person name="Medema M.H."/>
            <person name="Devos D.P."/>
            <person name="Kaster A.-K."/>
            <person name="Ovreas L."/>
            <person name="Rohde M."/>
            <person name="Galperin M.Y."/>
            <person name="Jogler C."/>
        </authorList>
    </citation>
    <scope>NUCLEOTIDE SEQUENCE [LARGE SCALE GENOMIC DNA]</scope>
    <source>
        <strain evidence="4 5">Pla52o</strain>
    </source>
</reference>
<proteinExistence type="inferred from homology"/>
<evidence type="ECO:0000313" key="4">
    <source>
        <dbReference type="EMBL" id="TWU21221.1"/>
    </source>
</evidence>
<keyword evidence="2 4" id="KW-0808">Transferase</keyword>